<proteinExistence type="predicted"/>
<reference evidence="3" key="1">
    <citation type="submission" date="2024-04" db="EMBL/GenBank/DDBJ databases">
        <authorList>
            <person name="Shaw F."/>
            <person name="Minotto A."/>
        </authorList>
    </citation>
    <scope>NUCLEOTIDE SEQUENCE [LARGE SCALE GENOMIC DNA]</scope>
</reference>
<feature type="domain" description="Aip3p/Bud6 N-terminal" evidence="1">
    <location>
        <begin position="49"/>
        <end position="156"/>
    </location>
</feature>
<keyword evidence="3" id="KW-1185">Reference proteome</keyword>
<name>A0ABP1E5R2_9APHY</name>
<dbReference type="InterPro" id="IPR051825">
    <property type="entry name" value="SRCIN1"/>
</dbReference>
<organism evidence="2 3">
    <name type="scientific">Somion occarium</name>
    <dbReference type="NCBI Taxonomy" id="3059160"/>
    <lineage>
        <taxon>Eukaryota</taxon>
        <taxon>Fungi</taxon>
        <taxon>Dikarya</taxon>
        <taxon>Basidiomycota</taxon>
        <taxon>Agaricomycotina</taxon>
        <taxon>Agaricomycetes</taxon>
        <taxon>Polyporales</taxon>
        <taxon>Cerrenaceae</taxon>
        <taxon>Somion</taxon>
    </lineage>
</organism>
<protein>
    <recommendedName>
        <fullName evidence="1">Aip3p/Bud6 N-terminal domain-containing protein</fullName>
    </recommendedName>
</protein>
<dbReference type="InterPro" id="IPR056279">
    <property type="entry name" value="Aip3p_Bud6_N"/>
</dbReference>
<accession>A0ABP1E5R2</accession>
<dbReference type="PANTHER" id="PTHR22741">
    <property type="entry name" value="P140CAP/SNIP-RELATED"/>
    <property type="match status" value="1"/>
</dbReference>
<evidence type="ECO:0000259" key="1">
    <source>
        <dbReference type="Pfam" id="PF23153"/>
    </source>
</evidence>
<dbReference type="Proteomes" id="UP001497453">
    <property type="component" value="Chromosome 8"/>
</dbReference>
<dbReference type="PANTHER" id="PTHR22741:SF10">
    <property type="entry name" value="COILED-COIL DOMAIN-CONTAINING PROTEIN CG32809"/>
    <property type="match status" value="1"/>
</dbReference>
<sequence length="188" mass="21021">MQNPPPYDRACAVGQTSIMRSSARWAKPSPIITSSLQYTPPPSPADVPTAVSTLLGLTKQLQEVLRLWSVHQATESQVSDAYILVGMQFNATVNAFARHHVDMSDLFSVPTELRTVLETCLGEEQSPRTLERYMPEIRTVLYNLLQGLQSKQGPYRKSMETHRGAGDPRWTMSPIMEDFKRRSGGRSG</sequence>
<dbReference type="Pfam" id="PF23153">
    <property type="entry name" value="Aip3p_Bud6_N"/>
    <property type="match status" value="1"/>
</dbReference>
<evidence type="ECO:0000313" key="2">
    <source>
        <dbReference type="EMBL" id="CAL1715401.1"/>
    </source>
</evidence>
<dbReference type="EMBL" id="OZ037951">
    <property type="protein sequence ID" value="CAL1715401.1"/>
    <property type="molecule type" value="Genomic_DNA"/>
</dbReference>
<evidence type="ECO:0000313" key="3">
    <source>
        <dbReference type="Proteomes" id="UP001497453"/>
    </source>
</evidence>
<gene>
    <name evidence="2" type="ORF">GFSPODELE1_LOCUS10206</name>
</gene>